<name>W1YIX1_9ZZZZ</name>
<organism evidence="1">
    <name type="scientific">human gut metagenome</name>
    <dbReference type="NCBI Taxonomy" id="408170"/>
    <lineage>
        <taxon>unclassified sequences</taxon>
        <taxon>metagenomes</taxon>
        <taxon>organismal metagenomes</taxon>
    </lineage>
</organism>
<sequence length="52" mass="5593">MSTLSAPAAAAKDVQASLMRNLTPAESTYVDTLLTRVHNRIGARLPDLIDRA</sequence>
<gene>
    <name evidence="1" type="ORF">Q604_UNBC03548G0001</name>
</gene>
<reference evidence="1" key="1">
    <citation type="submission" date="2013-12" db="EMBL/GenBank/DDBJ databases">
        <title>A Varibaculum cambriense genome reconstructed from a premature infant gut community with otherwise low bacterial novelty that shifts toward anaerobic metabolism during the third week of life.</title>
        <authorList>
            <person name="Brown C.T."/>
            <person name="Sharon I."/>
            <person name="Thomas B.C."/>
            <person name="Castelle C.J."/>
            <person name="Morowitz M.J."/>
            <person name="Banfield J.F."/>
        </authorList>
    </citation>
    <scope>NUCLEOTIDE SEQUENCE</scope>
</reference>
<feature type="non-terminal residue" evidence="1">
    <location>
        <position position="52"/>
    </location>
</feature>
<protein>
    <submittedName>
        <fullName evidence="1">Putative gp16 protein</fullName>
    </submittedName>
</protein>
<comment type="caution">
    <text evidence="1">The sequence shown here is derived from an EMBL/GenBank/DDBJ whole genome shotgun (WGS) entry which is preliminary data.</text>
</comment>
<accession>W1YIX1</accession>
<dbReference type="AlphaFoldDB" id="W1YIX1"/>
<evidence type="ECO:0000313" key="1">
    <source>
        <dbReference type="EMBL" id="ETJ42483.1"/>
    </source>
</evidence>
<proteinExistence type="predicted"/>
<dbReference type="EMBL" id="AZMM01003548">
    <property type="protein sequence ID" value="ETJ42483.1"/>
    <property type="molecule type" value="Genomic_DNA"/>
</dbReference>